<dbReference type="PANTHER" id="PTHR46065">
    <property type="entry name" value="E3 UBIQUITIN-PROTEIN LIGASE MARCH 2/3 FAMILY MEMBER"/>
    <property type="match status" value="1"/>
</dbReference>
<dbReference type="AlphaFoldDB" id="A0AAE0S3Y4"/>
<dbReference type="SMART" id="SM00744">
    <property type="entry name" value="RINGv"/>
    <property type="match status" value="1"/>
</dbReference>
<dbReference type="GO" id="GO:0016020">
    <property type="term" value="C:membrane"/>
    <property type="evidence" value="ECO:0007669"/>
    <property type="project" value="UniProtKB-SubCell"/>
</dbReference>
<reference evidence="12" key="3">
    <citation type="submission" date="2023-05" db="EMBL/GenBank/DDBJ databases">
        <authorList>
            <person name="Smith C.H."/>
        </authorList>
    </citation>
    <scope>NUCLEOTIDE SEQUENCE</scope>
    <source>
        <strain evidence="12">CHS0354</strain>
        <tissue evidence="12">Mantle</tissue>
    </source>
</reference>
<comment type="subcellular location">
    <subcellularLocation>
        <location evidence="1">Membrane</location>
        <topology evidence="1">Multi-pass membrane protein</topology>
    </subcellularLocation>
</comment>
<comment type="caution">
    <text evidence="12">The sequence shown here is derived from an EMBL/GenBank/DDBJ whole genome shotgun (WGS) entry which is preliminary data.</text>
</comment>
<dbReference type="Proteomes" id="UP001195483">
    <property type="component" value="Unassembled WGS sequence"/>
</dbReference>
<gene>
    <name evidence="12" type="ORF">CHS0354_009651</name>
</gene>
<evidence type="ECO:0000256" key="2">
    <source>
        <dbReference type="ARBA" id="ARBA00022679"/>
    </source>
</evidence>
<dbReference type="GO" id="GO:0008270">
    <property type="term" value="F:zinc ion binding"/>
    <property type="evidence" value="ECO:0007669"/>
    <property type="project" value="UniProtKB-KW"/>
</dbReference>
<protein>
    <recommendedName>
        <fullName evidence="11">RING-CH-type domain-containing protein</fullName>
    </recommendedName>
</protein>
<accession>A0AAE0S3Y4</accession>
<evidence type="ECO:0000313" key="13">
    <source>
        <dbReference type="Proteomes" id="UP001195483"/>
    </source>
</evidence>
<keyword evidence="8 10" id="KW-1133">Transmembrane helix</keyword>
<evidence type="ECO:0000256" key="6">
    <source>
        <dbReference type="ARBA" id="ARBA00022786"/>
    </source>
</evidence>
<evidence type="ECO:0000313" key="12">
    <source>
        <dbReference type="EMBL" id="KAK3584962.1"/>
    </source>
</evidence>
<sequence>MSFNNMEIQNGQRVLVNPSSKMQIHQKALDTVLVTNSLDPKAKVACRICHDDETSGSLITPCKCSGSIARVHQSCLKTWIKVKFPPNETPRGSPKCEVCHNKFVMSKKMKLRISRCPEITAQDKMRHVIFCSSIFFMLLCLSIVFVAFAKMRDRNENPKKSTDDDEGDILLIVFGVAFFVAVFVAFISQRHARLSIIQVAQQFFRNSKEWTVTSIDKHFDVTTGEVV</sequence>
<keyword evidence="2" id="KW-0808">Transferase</keyword>
<dbReference type="EMBL" id="JAEAOA010000616">
    <property type="protein sequence ID" value="KAK3584962.1"/>
    <property type="molecule type" value="Genomic_DNA"/>
</dbReference>
<dbReference type="GO" id="GO:0016740">
    <property type="term" value="F:transferase activity"/>
    <property type="evidence" value="ECO:0007669"/>
    <property type="project" value="UniProtKB-KW"/>
</dbReference>
<organism evidence="12 13">
    <name type="scientific">Potamilus streckersoni</name>
    <dbReference type="NCBI Taxonomy" id="2493646"/>
    <lineage>
        <taxon>Eukaryota</taxon>
        <taxon>Metazoa</taxon>
        <taxon>Spiralia</taxon>
        <taxon>Lophotrochozoa</taxon>
        <taxon>Mollusca</taxon>
        <taxon>Bivalvia</taxon>
        <taxon>Autobranchia</taxon>
        <taxon>Heteroconchia</taxon>
        <taxon>Palaeoheterodonta</taxon>
        <taxon>Unionida</taxon>
        <taxon>Unionoidea</taxon>
        <taxon>Unionidae</taxon>
        <taxon>Ambleminae</taxon>
        <taxon>Lampsilini</taxon>
        <taxon>Potamilus</taxon>
    </lineage>
</organism>
<keyword evidence="4" id="KW-0479">Metal-binding</keyword>
<dbReference type="CDD" id="cd16495">
    <property type="entry name" value="RING_CH-C4HC3_MARCH"/>
    <property type="match status" value="1"/>
</dbReference>
<dbReference type="Pfam" id="PF12906">
    <property type="entry name" value="RINGv"/>
    <property type="match status" value="1"/>
</dbReference>
<keyword evidence="3 10" id="KW-0812">Transmembrane</keyword>
<evidence type="ECO:0000256" key="9">
    <source>
        <dbReference type="ARBA" id="ARBA00023136"/>
    </source>
</evidence>
<evidence type="ECO:0000259" key="11">
    <source>
        <dbReference type="PROSITE" id="PS51292"/>
    </source>
</evidence>
<keyword evidence="9 10" id="KW-0472">Membrane</keyword>
<feature type="transmembrane region" description="Helical" evidence="10">
    <location>
        <begin position="128"/>
        <end position="149"/>
    </location>
</feature>
<dbReference type="Gene3D" id="3.30.40.10">
    <property type="entry name" value="Zinc/RING finger domain, C3HC4 (zinc finger)"/>
    <property type="match status" value="1"/>
</dbReference>
<dbReference type="InterPro" id="IPR013083">
    <property type="entry name" value="Znf_RING/FYVE/PHD"/>
</dbReference>
<keyword evidence="7" id="KW-0862">Zinc</keyword>
<evidence type="ECO:0000256" key="4">
    <source>
        <dbReference type="ARBA" id="ARBA00022723"/>
    </source>
</evidence>
<evidence type="ECO:0000256" key="8">
    <source>
        <dbReference type="ARBA" id="ARBA00022989"/>
    </source>
</evidence>
<keyword evidence="5" id="KW-0863">Zinc-finger</keyword>
<reference evidence="12" key="2">
    <citation type="journal article" date="2021" name="Genome Biol. Evol.">
        <title>Developing a high-quality reference genome for a parasitic bivalve with doubly uniparental inheritance (Bivalvia: Unionida).</title>
        <authorList>
            <person name="Smith C.H."/>
        </authorList>
    </citation>
    <scope>NUCLEOTIDE SEQUENCE</scope>
    <source>
        <strain evidence="12">CHS0354</strain>
        <tissue evidence="12">Mantle</tissue>
    </source>
</reference>
<keyword evidence="13" id="KW-1185">Reference proteome</keyword>
<name>A0AAE0S3Y4_9BIVA</name>
<dbReference type="PROSITE" id="PS51292">
    <property type="entry name" value="ZF_RING_CH"/>
    <property type="match status" value="1"/>
</dbReference>
<evidence type="ECO:0000256" key="7">
    <source>
        <dbReference type="ARBA" id="ARBA00022833"/>
    </source>
</evidence>
<feature type="domain" description="RING-CH-type" evidence="11">
    <location>
        <begin position="38"/>
        <end position="106"/>
    </location>
</feature>
<proteinExistence type="predicted"/>
<dbReference type="InterPro" id="IPR011016">
    <property type="entry name" value="Znf_RING-CH"/>
</dbReference>
<evidence type="ECO:0000256" key="5">
    <source>
        <dbReference type="ARBA" id="ARBA00022771"/>
    </source>
</evidence>
<dbReference type="PANTHER" id="PTHR46065:SF3">
    <property type="entry name" value="FI20425P1"/>
    <property type="match status" value="1"/>
</dbReference>
<evidence type="ECO:0000256" key="3">
    <source>
        <dbReference type="ARBA" id="ARBA00022692"/>
    </source>
</evidence>
<evidence type="ECO:0000256" key="1">
    <source>
        <dbReference type="ARBA" id="ARBA00004141"/>
    </source>
</evidence>
<evidence type="ECO:0000256" key="10">
    <source>
        <dbReference type="SAM" id="Phobius"/>
    </source>
</evidence>
<dbReference type="SUPFAM" id="SSF57850">
    <property type="entry name" value="RING/U-box"/>
    <property type="match status" value="1"/>
</dbReference>
<keyword evidence="6" id="KW-0833">Ubl conjugation pathway</keyword>
<feature type="transmembrane region" description="Helical" evidence="10">
    <location>
        <begin position="169"/>
        <end position="187"/>
    </location>
</feature>
<reference evidence="12" key="1">
    <citation type="journal article" date="2021" name="Genome Biol. Evol.">
        <title>A High-Quality Reference Genome for a Parasitic Bivalve with Doubly Uniparental Inheritance (Bivalvia: Unionida).</title>
        <authorList>
            <person name="Smith C.H."/>
        </authorList>
    </citation>
    <scope>NUCLEOTIDE SEQUENCE</scope>
    <source>
        <strain evidence="12">CHS0354</strain>
    </source>
</reference>